<dbReference type="InterPro" id="IPR055341">
    <property type="entry name" value="Glycoprotein_B_ecto_C"/>
</dbReference>
<keyword evidence="2" id="KW-0472">Membrane</keyword>
<dbReference type="InterPro" id="IPR035381">
    <property type="entry name" value="Glycoprot_B_PH2"/>
</dbReference>
<evidence type="ECO:0000256" key="2">
    <source>
        <dbReference type="SAM" id="Phobius"/>
    </source>
</evidence>
<dbReference type="EMBL" id="MK955929">
    <property type="protein sequence ID" value="QFU14564.1"/>
    <property type="molecule type" value="Genomic_DNA"/>
</dbReference>
<name>A0A5P9JWY4_9ALPH</name>
<dbReference type="Gene3D" id="2.30.29.100">
    <property type="match status" value="1"/>
</dbReference>
<evidence type="ECO:0000256" key="1">
    <source>
        <dbReference type="SAM" id="MobiDB-lite"/>
    </source>
</evidence>
<gene>
    <name evidence="6" type="primary">envelope glycoprotein B</name>
</gene>
<evidence type="ECO:0000259" key="5">
    <source>
        <dbReference type="Pfam" id="PF17417"/>
    </source>
</evidence>
<dbReference type="Pfam" id="PF00606">
    <property type="entry name" value="Glycoprotein_B"/>
    <property type="match status" value="1"/>
</dbReference>
<evidence type="ECO:0000259" key="3">
    <source>
        <dbReference type="Pfam" id="PF00606"/>
    </source>
</evidence>
<dbReference type="RefSeq" id="YP_010802594.1">
    <property type="nucleotide sequence ID" value="NC_077028.1"/>
</dbReference>
<dbReference type="InterPro" id="IPR038631">
    <property type="entry name" value="Glycoprot_B_PH2_sf"/>
</dbReference>
<dbReference type="GeneID" id="80541367"/>
<evidence type="ECO:0000259" key="4">
    <source>
        <dbReference type="Pfam" id="PF17416"/>
    </source>
</evidence>
<sequence length="874" mass="98176">MGRQIILIIPTLFFFPCSASVIRLTSSDASAHDVGKMTLEDLLASNELEFSDVTNKGKLYSCARPSGANVVRLSTYRECTRHPNATNMTEGIAVVFKSNIAPYIFNVTLYYKDISVITTWTSFFSTPQITNKYAARVPVSMEEIYKKIDKWGTCSNKAQYERNGQTFEAYDNDDVARDIKLFPTLIRSNVARSFHTTTITRRATVPSGYRSRTTVDCVVTYTQARSVYPYDYFALSTGATVEISPFWTPEKDRHNAYAFGRFIVWDSYQQLDLETGEVQSPTKRIFLREEDYMVSWEPVNQTPSVCTMAKWVEVSDAARVSYNRSYHFAFKDVTMSFVTNKTTFNISQLYLGDCVPIIANDSIERIYQTRYKNSHVKSGEIEYYLASGGFLIAFQKLLSNSLADLYLAEMTRRHNGTRRFKRSSQPNEIITSSNNETRINSQSSATFASLQFAYDTIQAHVNTLVGRIMEAWCSLQNRDATILNELRKINPSAVLRNLAGKPVSARLLGDVVAISKCIEVPIKNVRLQNSMRIPGDDTLCFSRPILVFDLTNTDDTDMSKTNDTGGPSLSIMGQLGENNEILSTRDLTETCKVGHTRYFLLGTQYLLYKDYEFVRHVNASEIEEINTFINLNLAMLEDIDIVPVEVYTREELRDVGTLNYDDVVRFQNMYQKMFRDIDRVIKIDNGLELIRGIASTLENVFGTVGTALGNTVMAVAGTVVSAAKAITSLFGNPFALLGIVIAVIVCIILGLLAFRYVSSIRSDPVRTLFPDVMKTLPKTEPTPPSTQPLSTRNDGTDGTDLPRLSVAELNDVEIAKLALLGIDKITKEQREAKNIKNAPPTKPRLGTRMGNFLRKRLPTNRSKGYELVSNDPGV</sequence>
<dbReference type="GO" id="GO:0019031">
    <property type="term" value="C:viral envelope"/>
    <property type="evidence" value="ECO:0007669"/>
    <property type="project" value="UniProtKB-KW"/>
</dbReference>
<dbReference type="Gene3D" id="1.20.5.1890">
    <property type="match status" value="1"/>
</dbReference>
<feature type="transmembrane region" description="Helical" evidence="2">
    <location>
        <begin position="734"/>
        <end position="757"/>
    </location>
</feature>
<proteinExistence type="predicted"/>
<feature type="domain" description="Herpesvirus Glycoprotein B PH-like" evidence="5">
    <location>
        <begin position="308"/>
        <end position="405"/>
    </location>
</feature>
<reference evidence="6" key="1">
    <citation type="journal article" date="2019" name="Vet. Microbiol.">
        <title>Molecular and microscopic characterisation of a novel pathogenic herpesvirus from Indian ringneck parrots (Psittacula krameri).</title>
        <authorList>
            <person name="Sutherland M."/>
            <person name="Sarker S."/>
            <person name="Raidal S.R."/>
        </authorList>
    </citation>
    <scope>NUCLEOTIDE SEQUENCE</scope>
    <source>
        <strain evidence="6">PsHV 5</strain>
    </source>
</reference>
<feature type="domain" description="Herpesvirus Glycoprotein B PH-like" evidence="4">
    <location>
        <begin position="99"/>
        <end position="306"/>
    </location>
</feature>
<dbReference type="Proteomes" id="UP001162227">
    <property type="component" value="Segment"/>
</dbReference>
<dbReference type="InterPro" id="IPR035377">
    <property type="entry name" value="Glycoprot_B_PH1"/>
</dbReference>
<protein>
    <submittedName>
        <fullName evidence="6">Envelope glycoprotein B</fullName>
    </submittedName>
</protein>
<keyword evidence="6" id="KW-0946">Virion</keyword>
<dbReference type="SUPFAM" id="SSF161008">
    <property type="entry name" value="Viral glycoprotein ectodomain-like"/>
    <property type="match status" value="1"/>
</dbReference>
<evidence type="ECO:0000313" key="7">
    <source>
        <dbReference type="Proteomes" id="UP001162227"/>
    </source>
</evidence>
<feature type="region of interest" description="Disordered" evidence="1">
    <location>
        <begin position="775"/>
        <end position="802"/>
    </location>
</feature>
<accession>A0A5P9JWY4</accession>
<feature type="domain" description="Herpesvirus glycoprotein B ectodomain C-terminal" evidence="3">
    <location>
        <begin position="445"/>
        <end position="678"/>
    </location>
</feature>
<dbReference type="Gene3D" id="2.30.30.1230">
    <property type="match status" value="1"/>
</dbReference>
<keyword evidence="7" id="KW-1185">Reference proteome</keyword>
<dbReference type="Pfam" id="PF17416">
    <property type="entry name" value="Glycoprot_B_PH1"/>
    <property type="match status" value="1"/>
</dbReference>
<keyword evidence="6" id="KW-0261">Viral envelope protein</keyword>
<dbReference type="Gene3D" id="6.10.250.3280">
    <property type="match status" value="1"/>
</dbReference>
<evidence type="ECO:0000313" key="6">
    <source>
        <dbReference type="EMBL" id="QFU14564.1"/>
    </source>
</evidence>
<dbReference type="Pfam" id="PF17417">
    <property type="entry name" value="Glycoprot_B_PH2"/>
    <property type="match status" value="1"/>
</dbReference>
<keyword evidence="2" id="KW-1133">Transmembrane helix</keyword>
<keyword evidence="2" id="KW-0812">Transmembrane</keyword>
<dbReference type="KEGG" id="vg:80541367"/>
<reference evidence="6" key="2">
    <citation type="submission" date="2019-05" db="EMBL/GenBank/DDBJ databases">
        <authorList>
            <person name="Sutherland M."/>
            <person name="Sarker S."/>
            <person name="Raidal S.R."/>
        </authorList>
    </citation>
    <scope>NUCLEOTIDE SEQUENCE</scope>
    <source>
        <strain evidence="6">PsHV 5</strain>
    </source>
</reference>
<organism evidence="6 7">
    <name type="scientific">Psittacid alphaherpesvirus 5</name>
    <dbReference type="NCBI Taxonomy" id="2972693"/>
    <lineage>
        <taxon>Viruses</taxon>
        <taxon>Duplodnaviria</taxon>
        <taxon>Heunggongvirae</taxon>
        <taxon>Peploviricota</taxon>
        <taxon>Herviviricetes</taxon>
        <taxon>Herpesvirales</taxon>
        <taxon>Orthoherpesviridae</taxon>
        <taxon>Alphaherpesvirinae</taxon>
        <taxon>Iltovirus</taxon>
        <taxon>Iltovirus psittacidalpha5</taxon>
    </lineage>
</organism>